<dbReference type="CTD" id="336073"/>
<evidence type="ECO:0000256" key="6">
    <source>
        <dbReference type="ARBA" id="ARBA00064703"/>
    </source>
</evidence>
<dbReference type="GO" id="GO:0002376">
    <property type="term" value="P:immune system process"/>
    <property type="evidence" value="ECO:0007669"/>
    <property type="project" value="UniProtKB-ARBA"/>
</dbReference>
<evidence type="ECO:0000256" key="9">
    <source>
        <dbReference type="ARBA" id="ARBA00079396"/>
    </source>
</evidence>
<feature type="region of interest" description="Disordered" evidence="10">
    <location>
        <begin position="85"/>
        <end position="325"/>
    </location>
</feature>
<dbReference type="PRINTS" id="PR00401">
    <property type="entry name" value="SH2DOMAIN"/>
</dbReference>
<dbReference type="Pfam" id="PF00017">
    <property type="entry name" value="SH2"/>
    <property type="match status" value="1"/>
</dbReference>
<dbReference type="PANTHER" id="PTHR14098">
    <property type="entry name" value="SH2 DOMAIN CONTAINING PROTEIN"/>
    <property type="match status" value="1"/>
</dbReference>
<dbReference type="GO" id="GO:0007169">
    <property type="term" value="P:cell surface receptor protein tyrosine kinase signaling pathway"/>
    <property type="evidence" value="ECO:0007669"/>
    <property type="project" value="TreeGrafter"/>
</dbReference>
<evidence type="ECO:0000256" key="2">
    <source>
        <dbReference type="ARBA" id="ARBA00022490"/>
    </source>
</evidence>
<dbReference type="Gene3D" id="1.10.150.50">
    <property type="entry name" value="Transcription Factor, Ets-1"/>
    <property type="match status" value="1"/>
</dbReference>
<protein>
    <recommendedName>
        <fullName evidence="7">Lymphocyte cytosolic protein 2</fullName>
    </recommendedName>
    <alternativeName>
        <fullName evidence="8">SH2 domain-containing leukocyte protein of 76 kDa</fullName>
    </alternativeName>
    <alternativeName>
        <fullName evidence="9">SLP-76 tyrosine phosphoprotein</fullName>
    </alternativeName>
</protein>
<proteinExistence type="predicted"/>
<evidence type="ECO:0000256" key="7">
    <source>
        <dbReference type="ARBA" id="ARBA00073181"/>
    </source>
</evidence>
<dbReference type="SMART" id="SM00252">
    <property type="entry name" value="SH2"/>
    <property type="match status" value="1"/>
</dbReference>
<dbReference type="Proteomes" id="UP000515150">
    <property type="component" value="Chromosome 14"/>
</dbReference>
<feature type="compositionally biased region" description="Pro residues" evidence="10">
    <location>
        <begin position="308"/>
        <end position="318"/>
    </location>
</feature>
<evidence type="ECO:0000313" key="13">
    <source>
        <dbReference type="RefSeq" id="XP_040929576.1"/>
    </source>
</evidence>
<dbReference type="PANTHER" id="PTHR14098:SF1">
    <property type="entry name" value="LYMPHOCYTE CYTOSOLIC PROTEIN 2"/>
    <property type="match status" value="1"/>
</dbReference>
<dbReference type="GeneID" id="114868992"/>
<feature type="compositionally biased region" description="Polar residues" evidence="10">
    <location>
        <begin position="345"/>
        <end position="354"/>
    </location>
</feature>
<keyword evidence="3" id="KW-0597">Phosphoprotein</keyword>
<dbReference type="RefSeq" id="XP_040929576.1">
    <property type="nucleotide sequence ID" value="XM_041073642.2"/>
</dbReference>
<feature type="domain" description="SH2" evidence="11">
    <location>
        <begin position="373"/>
        <end position="481"/>
    </location>
</feature>
<dbReference type="PROSITE" id="PS50001">
    <property type="entry name" value="SH2"/>
    <property type="match status" value="1"/>
</dbReference>
<keyword evidence="12" id="KW-1185">Reference proteome</keyword>
<comment type="subunit">
    <text evidence="6">Interacts with SLA. Interacts with CBLB. Interacts with GRB2. Interacts with SHB. Interacts with PRAM1. Interacts (via SH2 domain) with CD6 (via tyrosine phosphorylated C-terminus). Interacts with FYB1 and the phosphorylated form of FYB2. Interacts with 14-3-3 adapter/YWHAZ; this phosphorylation leads to YWHAZ proteolytic degradation. Interacts with VAV1; this interaction plays a role in TCR-mediated cytokine production. Interacts with AGER; this interaction plays an important role in AGER-mediated pro-inflammatory responses and cytokine release.</text>
</comment>
<evidence type="ECO:0000259" key="11">
    <source>
        <dbReference type="PROSITE" id="PS50001"/>
    </source>
</evidence>
<dbReference type="SUPFAM" id="SSF47769">
    <property type="entry name" value="SAM/Pointed domain"/>
    <property type="match status" value="1"/>
</dbReference>
<feature type="compositionally biased region" description="Low complexity" evidence="10">
    <location>
        <begin position="265"/>
        <end position="278"/>
    </location>
</feature>
<dbReference type="GO" id="GO:0005829">
    <property type="term" value="C:cytosol"/>
    <property type="evidence" value="ECO:0007669"/>
    <property type="project" value="UniProtKB-ARBA"/>
</dbReference>
<dbReference type="InterPro" id="IPR051751">
    <property type="entry name" value="Immunoreceptor_sig_adapters"/>
</dbReference>
<dbReference type="Pfam" id="PF07647">
    <property type="entry name" value="SAM_2"/>
    <property type="match status" value="1"/>
</dbReference>
<evidence type="ECO:0000313" key="12">
    <source>
        <dbReference type="Proteomes" id="UP000515150"/>
    </source>
</evidence>
<comment type="function">
    <text evidence="5">Adapter protein primarily involved in signaling pathways within T-cells, as well as other immune cells such as platelets, mast cells, and natural killer (NK) cells. Plays a crucial role for transducing signal from the T-cell receptor (TCR) after antigen recognition leading to T-cell activation. Mechanistically, once phosphorylated by the kinase ZAP70, mediates interactions with the guanine-nucleotide exchange factor VAV1, the adapter protein NCK and the kinase ITK. In turn, stimulates the activation of PKC-theta/PRKCQ and NF-kappa-B transcriptional activity in response to CD3 and CD28 costimulation. Also plays an essential role in AGER-induced signaling pathways including p38 MAPK and ERK1/2 activation leading to cytokine release and pro-inflammatory responses.</text>
</comment>
<keyword evidence="2" id="KW-0963">Cytoplasm</keyword>
<dbReference type="FunFam" id="3.30.505.10:FF:000016">
    <property type="entry name" value="B-cell linker protein isoform 2"/>
    <property type="match status" value="1"/>
</dbReference>
<feature type="compositionally biased region" description="Acidic residues" evidence="10">
    <location>
        <begin position="104"/>
        <end position="143"/>
    </location>
</feature>
<accession>A0A6P7PF25</accession>
<dbReference type="AlphaFoldDB" id="A0A6P7PF25"/>
<dbReference type="InterPro" id="IPR013761">
    <property type="entry name" value="SAM/pointed_sf"/>
</dbReference>
<feature type="region of interest" description="Disordered" evidence="10">
    <location>
        <begin position="341"/>
        <end position="362"/>
    </location>
</feature>
<evidence type="ECO:0000256" key="3">
    <source>
        <dbReference type="ARBA" id="ARBA00022553"/>
    </source>
</evidence>
<dbReference type="Gene3D" id="3.30.505.10">
    <property type="entry name" value="SH2 domain"/>
    <property type="match status" value="1"/>
</dbReference>
<gene>
    <name evidence="13" type="primary">lcp2a</name>
</gene>
<dbReference type="SUPFAM" id="SSF55550">
    <property type="entry name" value="SH2 domain"/>
    <property type="match status" value="1"/>
</dbReference>
<evidence type="ECO:0000256" key="8">
    <source>
        <dbReference type="ARBA" id="ARBA00076939"/>
    </source>
</evidence>
<comment type="subcellular location">
    <subcellularLocation>
        <location evidence="1">Cytoplasm</location>
    </subcellularLocation>
</comment>
<evidence type="ECO:0000256" key="1">
    <source>
        <dbReference type="ARBA" id="ARBA00004496"/>
    </source>
</evidence>
<evidence type="ECO:0000256" key="10">
    <source>
        <dbReference type="SAM" id="MobiDB-lite"/>
    </source>
</evidence>
<dbReference type="InterPro" id="IPR000980">
    <property type="entry name" value="SH2"/>
</dbReference>
<evidence type="ECO:0000256" key="4">
    <source>
        <dbReference type="ARBA" id="ARBA00022999"/>
    </source>
</evidence>
<sequence length="491" mass="54356">MSSDRVPSKSEVMGWSPQQLADYLKRMNLSGCDKTVLKNSINGSRFVNLSDNDLQKFPKLQAPFISKISTEISKKEEKRCLFGKKSTPKYYEPADTSADVQGWGEDEFDNEDFDDDYESPFSGDEDGSVGDYESPNEEVDGNDYEPPPSEPTEDLPHKLCPPLPPGEYIDNHVRPRGLPPVLSPRPQVASLSPPVPAESASRRDPSPHGGGRPSAKYPPEPPQICRDSKPRRDQGFSPSPIRGPHRNTVDRPCSQALKPPPVPPSSASISRSSSSARPSHNRFNGGREQTHNEAPKHNIFPLQTKGLPPRPGLPGPPSRHPESVPLATASLPHRLKSALAEHRSSFSGAETQQFPAPPPPASLLQTQDLDPVWYVGKVTRGQAEGCLRRVQKDGVYLVRDSTRQLENQPFTLMVFYQDKVYNIQIRQQKQQFLLGTGLKAQEYFPSVGEIIAHYSSSPLLLIDAKNRSSNQQNQCVLSEPAGYYMTGPNRL</sequence>
<reference evidence="13" key="1">
    <citation type="submission" date="2025-08" db="UniProtKB">
        <authorList>
            <consortium name="RefSeq"/>
        </authorList>
    </citation>
    <scope>IDENTIFICATION</scope>
</reference>
<dbReference type="InterPro" id="IPR001660">
    <property type="entry name" value="SAM"/>
</dbReference>
<dbReference type="GO" id="GO:0035556">
    <property type="term" value="P:intracellular signal transduction"/>
    <property type="evidence" value="ECO:0007669"/>
    <property type="project" value="TreeGrafter"/>
</dbReference>
<organism evidence="12 13">
    <name type="scientific">Betta splendens</name>
    <name type="common">Siamese fighting fish</name>
    <dbReference type="NCBI Taxonomy" id="158456"/>
    <lineage>
        <taxon>Eukaryota</taxon>
        <taxon>Metazoa</taxon>
        <taxon>Chordata</taxon>
        <taxon>Craniata</taxon>
        <taxon>Vertebrata</taxon>
        <taxon>Euteleostomi</taxon>
        <taxon>Actinopterygii</taxon>
        <taxon>Neopterygii</taxon>
        <taxon>Teleostei</taxon>
        <taxon>Neoteleostei</taxon>
        <taxon>Acanthomorphata</taxon>
        <taxon>Anabantaria</taxon>
        <taxon>Anabantiformes</taxon>
        <taxon>Anabantoidei</taxon>
        <taxon>Osphronemidae</taxon>
        <taxon>Betta</taxon>
    </lineage>
</organism>
<keyword evidence="4" id="KW-0727">SH2 domain</keyword>
<evidence type="ECO:0000256" key="5">
    <source>
        <dbReference type="ARBA" id="ARBA00055328"/>
    </source>
</evidence>
<dbReference type="OrthoDB" id="9934029at2759"/>
<dbReference type="FunFam" id="1.10.150.50:FF:000051">
    <property type="entry name" value="Lymphocyte cytosolic protein 2"/>
    <property type="match status" value="1"/>
</dbReference>
<name>A0A6P7PF25_BETSP</name>
<dbReference type="InterPro" id="IPR036860">
    <property type="entry name" value="SH2_dom_sf"/>
</dbReference>